<accession>F4S0M4</accession>
<sequence>MSASQKKNLSTLAFAVVLLLIAQVKSENTTKWKVCSAQYIKATIGADSKFYPTGGKTGSGSATCSLGQSATSQGTLVVHAKPDFDLGVKPYCVSSNADCVAVDEPVTRQPEKVEKTSNKWKVCSAQYIKATIGADSKFYPTGGKTGSGSATCSPGQSATSPGTLVVHAKPDFDLGVKPYCVSSNANCVAVDEPVTRQPEKVEKTSNKWKVCSGQYIKATIGADSKFYPTGGKTGSGSATCSLGQSATSPGTLVVHAKPDFDLGVKPYCVSSNADCVAVDEPVTRQPEKASSVKSS</sequence>
<dbReference type="Proteomes" id="UP000001072">
    <property type="component" value="Unassembled WGS sequence"/>
</dbReference>
<evidence type="ECO:0000313" key="3">
    <source>
        <dbReference type="Proteomes" id="UP000001072"/>
    </source>
</evidence>
<evidence type="ECO:0000313" key="2">
    <source>
        <dbReference type="EMBL" id="EGG01791.1"/>
    </source>
</evidence>
<protein>
    <submittedName>
        <fullName evidence="2">Secreted protein</fullName>
    </submittedName>
</protein>
<dbReference type="RefSeq" id="XP_007414891.1">
    <property type="nucleotide sequence ID" value="XM_007414829.1"/>
</dbReference>
<feature type="signal peptide" evidence="1">
    <location>
        <begin position="1"/>
        <end position="26"/>
    </location>
</feature>
<keyword evidence="3" id="KW-1185">Reference proteome</keyword>
<dbReference type="InParanoid" id="F4S0M4"/>
<name>F4S0M4_MELLP</name>
<dbReference type="EMBL" id="GL883135">
    <property type="protein sequence ID" value="EGG01791.1"/>
    <property type="molecule type" value="Genomic_DNA"/>
</dbReference>
<feature type="chain" id="PRO_5003321186" evidence="1">
    <location>
        <begin position="27"/>
        <end position="295"/>
    </location>
</feature>
<gene>
    <name evidence="2" type="ORF">MELLADRAFT_72911</name>
</gene>
<proteinExistence type="predicted"/>
<dbReference type="KEGG" id="mlr:MELLADRAFT_72911"/>
<organism evidence="3">
    <name type="scientific">Melampsora larici-populina (strain 98AG31 / pathotype 3-4-7)</name>
    <name type="common">Poplar leaf rust fungus</name>
    <dbReference type="NCBI Taxonomy" id="747676"/>
    <lineage>
        <taxon>Eukaryota</taxon>
        <taxon>Fungi</taxon>
        <taxon>Dikarya</taxon>
        <taxon>Basidiomycota</taxon>
        <taxon>Pucciniomycotina</taxon>
        <taxon>Pucciniomycetes</taxon>
        <taxon>Pucciniales</taxon>
        <taxon>Melampsoraceae</taxon>
        <taxon>Melampsora</taxon>
    </lineage>
</organism>
<keyword evidence="1" id="KW-0732">Signal</keyword>
<evidence type="ECO:0000256" key="1">
    <source>
        <dbReference type="SAM" id="SignalP"/>
    </source>
</evidence>
<dbReference type="VEuPathDB" id="FungiDB:MELLADRAFT_72911"/>
<dbReference type="GeneID" id="18932229"/>
<dbReference type="AlphaFoldDB" id="F4S0M4"/>
<dbReference type="HOGENOM" id="CLU_943591_0_0_1"/>
<reference evidence="3" key="1">
    <citation type="journal article" date="2011" name="Proc. Natl. Acad. Sci. U.S.A.">
        <title>Obligate biotrophy features unraveled by the genomic analysis of rust fungi.</title>
        <authorList>
            <person name="Duplessis S."/>
            <person name="Cuomo C.A."/>
            <person name="Lin Y.-C."/>
            <person name="Aerts A."/>
            <person name="Tisserant E."/>
            <person name="Veneault-Fourrey C."/>
            <person name="Joly D.L."/>
            <person name="Hacquard S."/>
            <person name="Amselem J."/>
            <person name="Cantarel B.L."/>
            <person name="Chiu R."/>
            <person name="Coutinho P.M."/>
            <person name="Feau N."/>
            <person name="Field M."/>
            <person name="Frey P."/>
            <person name="Gelhaye E."/>
            <person name="Goldberg J."/>
            <person name="Grabherr M.G."/>
            <person name="Kodira C.D."/>
            <person name="Kohler A."/>
            <person name="Kuees U."/>
            <person name="Lindquist E.A."/>
            <person name="Lucas S.M."/>
            <person name="Mago R."/>
            <person name="Mauceli E."/>
            <person name="Morin E."/>
            <person name="Murat C."/>
            <person name="Pangilinan J.L."/>
            <person name="Park R."/>
            <person name="Pearson M."/>
            <person name="Quesneville H."/>
            <person name="Rouhier N."/>
            <person name="Sakthikumar S."/>
            <person name="Salamov A.A."/>
            <person name="Schmutz J."/>
            <person name="Selles B."/>
            <person name="Shapiro H."/>
            <person name="Tanguay P."/>
            <person name="Tuskan G.A."/>
            <person name="Henrissat B."/>
            <person name="Van de Peer Y."/>
            <person name="Rouze P."/>
            <person name="Ellis J.G."/>
            <person name="Dodds P.N."/>
            <person name="Schein J.E."/>
            <person name="Zhong S."/>
            <person name="Hamelin R.C."/>
            <person name="Grigoriev I.V."/>
            <person name="Szabo L.J."/>
            <person name="Martin F."/>
        </authorList>
    </citation>
    <scope>NUCLEOTIDE SEQUENCE [LARGE SCALE GENOMIC DNA]</scope>
    <source>
        <strain evidence="3">98AG31 / pathotype 3-4-7</strain>
    </source>
</reference>